<name>A0ABS0K5K2_9ACTN</name>
<feature type="transmembrane region" description="Helical" evidence="8">
    <location>
        <begin position="634"/>
        <end position="653"/>
    </location>
</feature>
<evidence type="ECO:0000256" key="5">
    <source>
        <dbReference type="ARBA" id="ARBA00022747"/>
    </source>
</evidence>
<evidence type="ECO:0000256" key="4">
    <source>
        <dbReference type="ARBA" id="ARBA00022691"/>
    </source>
</evidence>
<evidence type="ECO:0000256" key="3">
    <source>
        <dbReference type="ARBA" id="ARBA00022679"/>
    </source>
</evidence>
<feature type="domain" description="DNA methylase adenine-specific" evidence="9">
    <location>
        <begin position="120"/>
        <end position="299"/>
    </location>
</feature>
<feature type="compositionally biased region" description="Basic and acidic residues" evidence="7">
    <location>
        <begin position="325"/>
        <end position="334"/>
    </location>
</feature>
<evidence type="ECO:0000259" key="10">
    <source>
        <dbReference type="Pfam" id="PF12161"/>
    </source>
</evidence>
<feature type="domain" description="N6 adenine-specific DNA methyltransferase N-terminal" evidence="10">
    <location>
        <begin position="8"/>
        <end position="45"/>
    </location>
</feature>
<dbReference type="PRINTS" id="PR00507">
    <property type="entry name" value="N12N6MTFRASE"/>
</dbReference>
<evidence type="ECO:0000256" key="7">
    <source>
        <dbReference type="SAM" id="MobiDB-lite"/>
    </source>
</evidence>
<sequence length="1094" mass="117605">MRDSSQDLASLIWSTADLLRGPFRASEYGSVLLPFTVLRRLECRNLLGGQSLVFQVHAATDPLEALRAAHDHAAAELADLLARLDLHAIASQLAEAGLRPLVIARFAALNLSEQAVSDAEMGSVFDALVRRSAETTADLGGEHFTAPDVTALLAMLIVAPGAARLARHPAPIRVYDPVCGAGGSLMALWAAAGQLSPVELFGQDLNHASSALTSATLLMHRLDPGGIAQGDTLSHDAHPDATFDYTVAAPPFGMDWKKVQGEVKKEAALGDAGRFGAGLPRINDSSLLFLQHMLAKMRPPEDGGSRLTVHFNSSPCSRGARQRRVRDPPLDPRERRSRNRGGPARAAPLQHTHPDVHLGFDQSQGAQPRRQHHPDGLPTALRGDAPLDRRQEQISDDRADLRDHRDPAVGHRDRYQRARHRQNRAGRRLPLRTARRRRHPRRLRDPQGPATATTLIDVLTLCAALLMIYCGGSTVRVNVMTQVEPPAGGPTSAVTLSEPGKNGRLARARSGTRDWLTRGAHRRELSIASLGSVLLAVAMIWLIPPYAIRVMTAGARTVPIADPAHTIVGDAGDPTAQAWLVGWGGHALTHGLRGLWDTNAFYPDKYGLALNDSLLGYAPAGLIGSGVVGAVLRYNILFVLAFALAFLGGYALLRQLGANKVAAAVAGAALAYAPWRYGHDGHLNILSTGGITLALAMLARGHGLSLTRGYLAERVRPGWAFAGWLVAAWQVSLGFGVGLGFVYVLAALCLITLTAWLIHRPRLGRRLIVGDLIGGLVFTAVTGYFAYAYQHVRELNPAVTRDWDYVAHFSPTLRGLLVAPQSSLPWGTLHNGARTALGGVPTEKVLLCGYALYLLAFAGLFLSRWSPVQRLLLLFGAVVGVLFALGTNGPIYRLLYLYVPGFDGSRTPGRLILWPTLCLAILAAGLVTHLAEVARRGAKPEWSVGAARLLTVPLLVLVLAEGLPDLNHPQTPAKPAAMALASAHAPIMVLPSDDGSDLHVLLWSTDGFPAMVNGAASYTTPNRQATRDVMTTFPSEPALDRLHQLGIRSVVLLRNRVQGTPYEPLLDIPDVPGITRHDVGPDVVYTIDTNTKNP</sequence>
<organism evidence="11 12">
    <name type="scientific">Micromonospora vinacea</name>
    <dbReference type="NCBI Taxonomy" id="709878"/>
    <lineage>
        <taxon>Bacteria</taxon>
        <taxon>Bacillati</taxon>
        <taxon>Actinomycetota</taxon>
        <taxon>Actinomycetes</taxon>
        <taxon>Micromonosporales</taxon>
        <taxon>Micromonosporaceae</taxon>
        <taxon>Micromonospora</taxon>
    </lineage>
</organism>
<dbReference type="InterPro" id="IPR022749">
    <property type="entry name" value="D12N6_MeTrfase_N"/>
</dbReference>
<keyword evidence="3" id="KW-0808">Transferase</keyword>
<feature type="transmembrane region" description="Helical" evidence="8">
    <location>
        <begin position="681"/>
        <end position="699"/>
    </location>
</feature>
<feature type="transmembrane region" description="Helical" evidence="8">
    <location>
        <begin position="871"/>
        <end position="891"/>
    </location>
</feature>
<evidence type="ECO:0000313" key="11">
    <source>
        <dbReference type="EMBL" id="MBG6103889.1"/>
    </source>
</evidence>
<keyword evidence="5" id="KW-0680">Restriction system</keyword>
<dbReference type="PANTHER" id="PTHR42933:SF3">
    <property type="entry name" value="TYPE I RESTRICTION ENZYME MJAVIII METHYLASE SUBUNIT"/>
    <property type="match status" value="1"/>
</dbReference>
<feature type="transmembrane region" description="Helical" evidence="8">
    <location>
        <begin position="719"/>
        <end position="735"/>
    </location>
</feature>
<gene>
    <name evidence="11" type="ORF">IW249_004303</name>
</gene>
<feature type="transmembrane region" description="Helical" evidence="8">
    <location>
        <begin position="911"/>
        <end position="930"/>
    </location>
</feature>
<protein>
    <recommendedName>
        <fullName evidence="1">site-specific DNA-methyltransferase (adenine-specific)</fullName>
        <ecNumber evidence="1">2.1.1.72</ecNumber>
    </recommendedName>
</protein>
<accession>A0ABS0K5K2</accession>
<feature type="compositionally biased region" description="Basic and acidic residues" evidence="7">
    <location>
        <begin position="385"/>
        <end position="416"/>
    </location>
</feature>
<feature type="compositionally biased region" description="Basic residues" evidence="7">
    <location>
        <begin position="417"/>
        <end position="442"/>
    </location>
</feature>
<dbReference type="Pfam" id="PF02384">
    <property type="entry name" value="N6_Mtase"/>
    <property type="match status" value="1"/>
</dbReference>
<dbReference type="PANTHER" id="PTHR42933">
    <property type="entry name" value="SLR6095 PROTEIN"/>
    <property type="match status" value="1"/>
</dbReference>
<keyword evidence="2" id="KW-0489">Methyltransferase</keyword>
<dbReference type="InterPro" id="IPR029063">
    <property type="entry name" value="SAM-dependent_MTases_sf"/>
</dbReference>
<keyword evidence="8" id="KW-0472">Membrane</keyword>
<evidence type="ECO:0000256" key="6">
    <source>
        <dbReference type="ARBA" id="ARBA00047942"/>
    </source>
</evidence>
<dbReference type="EMBL" id="JADOTY010000001">
    <property type="protein sequence ID" value="MBG6103889.1"/>
    <property type="molecule type" value="Genomic_DNA"/>
</dbReference>
<keyword evidence="8" id="KW-0812">Transmembrane</keyword>
<feature type="transmembrane region" description="Helical" evidence="8">
    <location>
        <begin position="767"/>
        <end position="787"/>
    </location>
</feature>
<dbReference type="EC" id="2.1.1.72" evidence="1"/>
<comment type="caution">
    <text evidence="11">The sequence shown here is derived from an EMBL/GenBank/DDBJ whole genome shotgun (WGS) entry which is preliminary data.</text>
</comment>
<dbReference type="Proteomes" id="UP000631791">
    <property type="component" value="Unassembled WGS sequence"/>
</dbReference>
<dbReference type="SUPFAM" id="SSF53335">
    <property type="entry name" value="S-adenosyl-L-methionine-dependent methyltransferases"/>
    <property type="match status" value="1"/>
</dbReference>
<reference evidence="11 12" key="1">
    <citation type="submission" date="2020-11" db="EMBL/GenBank/DDBJ databases">
        <title>Sequencing the genomes of 1000 actinobacteria strains.</title>
        <authorList>
            <person name="Klenk H.-P."/>
        </authorList>
    </citation>
    <scope>NUCLEOTIDE SEQUENCE [LARGE SCALE GENOMIC DNA]</scope>
    <source>
        <strain evidence="11 12">DSM 101695</strain>
    </source>
</reference>
<feature type="transmembrane region" description="Helical" evidence="8">
    <location>
        <begin position="525"/>
        <end position="543"/>
    </location>
</feature>
<dbReference type="InterPro" id="IPR051537">
    <property type="entry name" value="DNA_Adenine_Mtase"/>
</dbReference>
<keyword evidence="4" id="KW-0949">S-adenosyl-L-methionine</keyword>
<evidence type="ECO:0000256" key="8">
    <source>
        <dbReference type="SAM" id="Phobius"/>
    </source>
</evidence>
<evidence type="ECO:0000256" key="2">
    <source>
        <dbReference type="ARBA" id="ARBA00022603"/>
    </source>
</evidence>
<comment type="catalytic activity">
    <reaction evidence="6">
        <text>a 2'-deoxyadenosine in DNA + S-adenosyl-L-methionine = an N(6)-methyl-2'-deoxyadenosine in DNA + S-adenosyl-L-homocysteine + H(+)</text>
        <dbReference type="Rhea" id="RHEA:15197"/>
        <dbReference type="Rhea" id="RHEA-COMP:12418"/>
        <dbReference type="Rhea" id="RHEA-COMP:12419"/>
        <dbReference type="ChEBI" id="CHEBI:15378"/>
        <dbReference type="ChEBI" id="CHEBI:57856"/>
        <dbReference type="ChEBI" id="CHEBI:59789"/>
        <dbReference type="ChEBI" id="CHEBI:90615"/>
        <dbReference type="ChEBI" id="CHEBI:90616"/>
        <dbReference type="EC" id="2.1.1.72"/>
    </reaction>
</comment>
<dbReference type="Pfam" id="PF12161">
    <property type="entry name" value="HsdM_N"/>
    <property type="match status" value="1"/>
</dbReference>
<evidence type="ECO:0000313" key="12">
    <source>
        <dbReference type="Proteomes" id="UP000631791"/>
    </source>
</evidence>
<evidence type="ECO:0000256" key="1">
    <source>
        <dbReference type="ARBA" id="ARBA00011900"/>
    </source>
</evidence>
<feature type="region of interest" description="Disordered" evidence="7">
    <location>
        <begin position="299"/>
        <end position="448"/>
    </location>
</feature>
<keyword evidence="8" id="KW-1133">Transmembrane helix</keyword>
<feature type="transmembrane region" description="Helical" evidence="8">
    <location>
        <begin position="450"/>
        <end position="470"/>
    </location>
</feature>
<feature type="transmembrane region" description="Helical" evidence="8">
    <location>
        <begin position="844"/>
        <end position="862"/>
    </location>
</feature>
<keyword evidence="12" id="KW-1185">Reference proteome</keyword>
<dbReference type="Gene3D" id="3.40.50.150">
    <property type="entry name" value="Vaccinia Virus protein VP39"/>
    <property type="match status" value="1"/>
</dbReference>
<dbReference type="InterPro" id="IPR003356">
    <property type="entry name" value="DNA_methylase_A-5"/>
</dbReference>
<proteinExistence type="predicted"/>
<evidence type="ECO:0000259" key="9">
    <source>
        <dbReference type="Pfam" id="PF02384"/>
    </source>
</evidence>